<sequence>VVMMAAAGMDVVKPMVLVMLLLTVMVEAVLKLVFVSAAADLAAIAVAFV</sequence>
<comment type="caution">
    <text evidence="1">The sequence shown here is derived from an EMBL/GenBank/DDBJ whole genome shotgun (WGS) entry which is preliminary data.</text>
</comment>
<evidence type="ECO:0000313" key="1">
    <source>
        <dbReference type="EMBL" id="GCC16353.1"/>
    </source>
</evidence>
<gene>
    <name evidence="1" type="ORF">chiPu_0021848</name>
</gene>
<reference evidence="1 2" key="1">
    <citation type="journal article" date="2018" name="Nat. Ecol. Evol.">
        <title>Shark genomes provide insights into elasmobranch evolution and the origin of vertebrates.</title>
        <authorList>
            <person name="Hara Y"/>
            <person name="Yamaguchi K"/>
            <person name="Onimaru K"/>
            <person name="Kadota M"/>
            <person name="Koyanagi M"/>
            <person name="Keeley SD"/>
            <person name="Tatsumi K"/>
            <person name="Tanaka K"/>
            <person name="Motone F"/>
            <person name="Kageyama Y"/>
            <person name="Nozu R"/>
            <person name="Adachi N"/>
            <person name="Nishimura O"/>
            <person name="Nakagawa R"/>
            <person name="Tanegashima C"/>
            <person name="Kiyatake I"/>
            <person name="Matsumoto R"/>
            <person name="Murakumo K"/>
            <person name="Nishida K"/>
            <person name="Terakita A"/>
            <person name="Kuratani S"/>
            <person name="Sato K"/>
            <person name="Hyodo S Kuraku.S."/>
        </authorList>
    </citation>
    <scope>NUCLEOTIDE SEQUENCE [LARGE SCALE GENOMIC DNA]</scope>
</reference>
<evidence type="ECO:0000313" key="2">
    <source>
        <dbReference type="Proteomes" id="UP000287033"/>
    </source>
</evidence>
<dbReference type="Proteomes" id="UP000287033">
    <property type="component" value="Unassembled WGS sequence"/>
</dbReference>
<feature type="non-terminal residue" evidence="1">
    <location>
        <position position="1"/>
    </location>
</feature>
<proteinExistence type="predicted"/>
<dbReference type="AlphaFoldDB" id="A0A401RDY8"/>
<dbReference type="EMBL" id="BEZZ01005012">
    <property type="protein sequence ID" value="GCC16353.1"/>
    <property type="molecule type" value="Genomic_DNA"/>
</dbReference>
<name>A0A401RDY8_CHIPU</name>
<accession>A0A401RDY8</accession>
<organism evidence="1 2">
    <name type="scientific">Chiloscyllium punctatum</name>
    <name type="common">Brownbanded bambooshark</name>
    <name type="synonym">Hemiscyllium punctatum</name>
    <dbReference type="NCBI Taxonomy" id="137246"/>
    <lineage>
        <taxon>Eukaryota</taxon>
        <taxon>Metazoa</taxon>
        <taxon>Chordata</taxon>
        <taxon>Craniata</taxon>
        <taxon>Vertebrata</taxon>
        <taxon>Chondrichthyes</taxon>
        <taxon>Elasmobranchii</taxon>
        <taxon>Galeomorphii</taxon>
        <taxon>Galeoidea</taxon>
        <taxon>Orectolobiformes</taxon>
        <taxon>Hemiscylliidae</taxon>
        <taxon>Chiloscyllium</taxon>
    </lineage>
</organism>
<keyword evidence="2" id="KW-1185">Reference proteome</keyword>
<protein>
    <submittedName>
        <fullName evidence="1">Uncharacterized protein</fullName>
    </submittedName>
</protein>